<feature type="domain" description="HTH lacI-type" evidence="5">
    <location>
        <begin position="21"/>
        <end position="64"/>
    </location>
</feature>
<evidence type="ECO:0000256" key="3">
    <source>
        <dbReference type="ARBA" id="ARBA00023163"/>
    </source>
</evidence>
<evidence type="ECO:0000259" key="6">
    <source>
        <dbReference type="PROSITE" id="PS50943"/>
    </source>
</evidence>
<dbReference type="PROSITE" id="PS50943">
    <property type="entry name" value="HTH_CROC1"/>
    <property type="match status" value="1"/>
</dbReference>
<keyword evidence="2 7" id="KW-0238">DNA-binding</keyword>
<dbReference type="InterPro" id="IPR046335">
    <property type="entry name" value="LacI/GalR-like_sensor"/>
</dbReference>
<protein>
    <submittedName>
        <fullName evidence="7">LacI family DNA-binding transcriptional regulator</fullName>
    </submittedName>
</protein>
<sequence>MTGTATRPEAGAGRRERRGGVTIAEVAEAAGVSTPTVSKVLNGRPGVSAATRRQVEQVLAERGYEQRRPHPGAGSGLVDFVIETLDTQWATTLLRGAQTEAARLGLDLVLTTSSGDSFGTAAWVNHLAERGSEGVVLVAAHVHDSVEAELSRLRMPVVLVDPVGAAAPALPTVAATNWAGGRDATEHLIALGHTRIAVITGPMDEESHRDRLDGYRSALQRHGLPVDDSLIRHGDSLVTGGRTHGRDLLDRPDRPTAVVSGSDEQAYGVYLAAEELGLTVPGDLSVVGFDDVELCQWVTPHLTTVRQPLLEMGREAARIVIEMSRNELRPAPRTELATSLVERHSTAAPRH</sequence>
<dbReference type="Pfam" id="PF13377">
    <property type="entry name" value="Peripla_BP_3"/>
    <property type="match status" value="1"/>
</dbReference>
<feature type="compositionally biased region" description="Low complexity" evidence="4">
    <location>
        <begin position="1"/>
        <end position="11"/>
    </location>
</feature>
<dbReference type="InterPro" id="IPR000843">
    <property type="entry name" value="HTH_LacI"/>
</dbReference>
<dbReference type="PROSITE" id="PS00356">
    <property type="entry name" value="HTH_LACI_1"/>
    <property type="match status" value="1"/>
</dbReference>
<reference evidence="8" key="1">
    <citation type="journal article" date="2019" name="Int. J. Syst. Evol. Microbiol.">
        <title>The Global Catalogue of Microorganisms (GCM) 10K type strain sequencing project: providing services to taxonomists for standard genome sequencing and annotation.</title>
        <authorList>
            <consortium name="The Broad Institute Genomics Platform"/>
            <consortium name="The Broad Institute Genome Sequencing Center for Infectious Disease"/>
            <person name="Wu L."/>
            <person name="Ma J."/>
        </authorList>
    </citation>
    <scope>NUCLEOTIDE SEQUENCE [LARGE SCALE GENOMIC DNA]</scope>
    <source>
        <strain evidence="8">CCUG 42722</strain>
    </source>
</reference>
<dbReference type="PROSITE" id="PS50932">
    <property type="entry name" value="HTH_LACI_2"/>
    <property type="match status" value="1"/>
</dbReference>
<keyword evidence="3" id="KW-0804">Transcription</keyword>
<dbReference type="PANTHER" id="PTHR30146">
    <property type="entry name" value="LACI-RELATED TRANSCRIPTIONAL REPRESSOR"/>
    <property type="match status" value="1"/>
</dbReference>
<dbReference type="Proteomes" id="UP001596011">
    <property type="component" value="Unassembled WGS sequence"/>
</dbReference>
<feature type="region of interest" description="Disordered" evidence="4">
    <location>
        <begin position="1"/>
        <end position="21"/>
    </location>
</feature>
<proteinExistence type="predicted"/>
<dbReference type="SUPFAM" id="SSF53822">
    <property type="entry name" value="Periplasmic binding protein-like I"/>
    <property type="match status" value="1"/>
</dbReference>
<keyword evidence="8" id="KW-1185">Reference proteome</keyword>
<dbReference type="CDD" id="cd01392">
    <property type="entry name" value="HTH_LacI"/>
    <property type="match status" value="1"/>
</dbReference>
<feature type="domain" description="HTH cro/C1-type" evidence="6">
    <location>
        <begin position="15"/>
        <end position="44"/>
    </location>
</feature>
<dbReference type="SMART" id="SM00354">
    <property type="entry name" value="HTH_LACI"/>
    <property type="match status" value="1"/>
</dbReference>
<keyword evidence="1" id="KW-0805">Transcription regulation</keyword>
<dbReference type="Pfam" id="PF00356">
    <property type="entry name" value="LacI"/>
    <property type="match status" value="1"/>
</dbReference>
<dbReference type="Gene3D" id="1.10.260.40">
    <property type="entry name" value="lambda repressor-like DNA-binding domains"/>
    <property type="match status" value="1"/>
</dbReference>
<dbReference type="RefSeq" id="WP_377132778.1">
    <property type="nucleotide sequence ID" value="NZ_JBHSFI010000002.1"/>
</dbReference>
<accession>A0ABV9HDA2</accession>
<evidence type="ECO:0000313" key="8">
    <source>
        <dbReference type="Proteomes" id="UP001596011"/>
    </source>
</evidence>
<organism evidence="7 8">
    <name type="scientific">Promicromonospora alba</name>
    <dbReference type="NCBI Taxonomy" id="1616110"/>
    <lineage>
        <taxon>Bacteria</taxon>
        <taxon>Bacillati</taxon>
        <taxon>Actinomycetota</taxon>
        <taxon>Actinomycetes</taxon>
        <taxon>Micrococcales</taxon>
        <taxon>Promicromonosporaceae</taxon>
        <taxon>Promicromonospora</taxon>
    </lineage>
</organism>
<name>A0ABV9HDA2_9MICO</name>
<evidence type="ECO:0000256" key="2">
    <source>
        <dbReference type="ARBA" id="ARBA00023125"/>
    </source>
</evidence>
<evidence type="ECO:0000256" key="4">
    <source>
        <dbReference type="SAM" id="MobiDB-lite"/>
    </source>
</evidence>
<dbReference type="EMBL" id="JBHSFI010000002">
    <property type="protein sequence ID" value="MFC4627540.1"/>
    <property type="molecule type" value="Genomic_DNA"/>
</dbReference>
<dbReference type="InterPro" id="IPR001387">
    <property type="entry name" value="Cro/C1-type_HTH"/>
</dbReference>
<gene>
    <name evidence="7" type="ORF">ACFO6V_04785</name>
</gene>
<comment type="caution">
    <text evidence="7">The sequence shown here is derived from an EMBL/GenBank/DDBJ whole genome shotgun (WGS) entry which is preliminary data.</text>
</comment>
<evidence type="ECO:0000259" key="5">
    <source>
        <dbReference type="PROSITE" id="PS50932"/>
    </source>
</evidence>
<dbReference type="GO" id="GO:0003677">
    <property type="term" value="F:DNA binding"/>
    <property type="evidence" value="ECO:0007669"/>
    <property type="project" value="UniProtKB-KW"/>
</dbReference>
<dbReference type="SUPFAM" id="SSF47413">
    <property type="entry name" value="lambda repressor-like DNA-binding domains"/>
    <property type="match status" value="1"/>
</dbReference>
<dbReference type="Gene3D" id="3.40.50.2300">
    <property type="match status" value="2"/>
</dbReference>
<dbReference type="InterPro" id="IPR028082">
    <property type="entry name" value="Peripla_BP_I"/>
</dbReference>
<dbReference type="InterPro" id="IPR010982">
    <property type="entry name" value="Lambda_DNA-bd_dom_sf"/>
</dbReference>
<evidence type="ECO:0000256" key="1">
    <source>
        <dbReference type="ARBA" id="ARBA00023015"/>
    </source>
</evidence>
<dbReference type="PANTHER" id="PTHR30146:SF153">
    <property type="entry name" value="LACTOSE OPERON REPRESSOR"/>
    <property type="match status" value="1"/>
</dbReference>
<evidence type="ECO:0000313" key="7">
    <source>
        <dbReference type="EMBL" id="MFC4627540.1"/>
    </source>
</evidence>